<feature type="domain" description="N-acetyltransferase" evidence="1">
    <location>
        <begin position="3"/>
        <end position="153"/>
    </location>
</feature>
<dbReference type="Gene3D" id="3.40.630.30">
    <property type="match status" value="1"/>
</dbReference>
<evidence type="ECO:0000259" key="1">
    <source>
        <dbReference type="PROSITE" id="PS51186"/>
    </source>
</evidence>
<sequence length="212" mass="24294">MDVKLRKEGPEDTRTVECLLREAFWNVYVPGCEEHYLAHILRKHRDFVPELDLVAEAEGRLVGNVMCTHARIVSARETAWEMLCLGPLGVLPEYQQYGVGRILVERVTTLASEMGFGSIFLYGDPSYYRRLGFLPGEQFGIRNGEGQWAAALQGRELRPGALEKVEGRFLESEAFRTDPEAAARFDRTFPEREKKWLPSQDLFLELVNMVRQ</sequence>
<name>A0A2U1CE27_9FIRM</name>
<dbReference type="Pfam" id="PF00583">
    <property type="entry name" value="Acetyltransf_1"/>
    <property type="match status" value="1"/>
</dbReference>
<dbReference type="GeneID" id="93229143"/>
<accession>A0A2U1CE27</accession>
<protein>
    <submittedName>
        <fullName evidence="2">Putative N-acetyltransferase YhbS</fullName>
    </submittedName>
</protein>
<dbReference type="InterPro" id="IPR000182">
    <property type="entry name" value="GNAT_dom"/>
</dbReference>
<organism evidence="2 3">
    <name type="scientific">Intestinimonas butyriciproducens</name>
    <dbReference type="NCBI Taxonomy" id="1297617"/>
    <lineage>
        <taxon>Bacteria</taxon>
        <taxon>Bacillati</taxon>
        <taxon>Bacillota</taxon>
        <taxon>Clostridia</taxon>
        <taxon>Eubacteriales</taxon>
        <taxon>Intestinimonas</taxon>
    </lineage>
</organism>
<keyword evidence="2" id="KW-0808">Transferase</keyword>
<dbReference type="AlphaFoldDB" id="A0A2U1CE27"/>
<dbReference type="RefSeq" id="WP_165366604.1">
    <property type="nucleotide sequence ID" value="NZ_CAMREZ010000002.1"/>
</dbReference>
<evidence type="ECO:0000313" key="2">
    <source>
        <dbReference type="EMBL" id="PVY59037.1"/>
    </source>
</evidence>
<comment type="caution">
    <text evidence="2">The sequence shown here is derived from an EMBL/GenBank/DDBJ whole genome shotgun (WGS) entry which is preliminary data.</text>
</comment>
<evidence type="ECO:0000313" key="3">
    <source>
        <dbReference type="Proteomes" id="UP000245778"/>
    </source>
</evidence>
<proteinExistence type="predicted"/>
<dbReference type="CDD" id="cd04301">
    <property type="entry name" value="NAT_SF"/>
    <property type="match status" value="1"/>
</dbReference>
<dbReference type="InterPro" id="IPR016181">
    <property type="entry name" value="Acyl_CoA_acyltransferase"/>
</dbReference>
<dbReference type="PROSITE" id="PS51186">
    <property type="entry name" value="GNAT"/>
    <property type="match status" value="1"/>
</dbReference>
<reference evidence="2 3" key="1">
    <citation type="submission" date="2018-04" db="EMBL/GenBank/DDBJ databases">
        <title>Genomic Encyclopedia of Type Strains, Phase IV (KMG-IV): sequencing the most valuable type-strain genomes for metagenomic binning, comparative biology and taxonomic classification.</title>
        <authorList>
            <person name="Goeker M."/>
        </authorList>
    </citation>
    <scope>NUCLEOTIDE SEQUENCE [LARGE SCALE GENOMIC DNA]</scope>
    <source>
        <strain evidence="2 3">DSM 26588</strain>
    </source>
</reference>
<gene>
    <name evidence="2" type="ORF">C7373_10210</name>
</gene>
<dbReference type="GO" id="GO:0016747">
    <property type="term" value="F:acyltransferase activity, transferring groups other than amino-acyl groups"/>
    <property type="evidence" value="ECO:0007669"/>
    <property type="project" value="InterPro"/>
</dbReference>
<dbReference type="SUPFAM" id="SSF55729">
    <property type="entry name" value="Acyl-CoA N-acyltransferases (Nat)"/>
    <property type="match status" value="1"/>
</dbReference>
<dbReference type="Proteomes" id="UP000245778">
    <property type="component" value="Unassembled WGS sequence"/>
</dbReference>
<dbReference type="EMBL" id="QEKK01000002">
    <property type="protein sequence ID" value="PVY59037.1"/>
    <property type="molecule type" value="Genomic_DNA"/>
</dbReference>